<sequence>MASAQEHDGQVTLGVELEFLATMPWSTEDIWKIPEEKVLWNRTHARHALSQDLANAGLPTVTICRHSGHKAEHCCVCQHNNKGKSSQQGSRQVGLYLPQGTNIDPQNASMLEADFNTVDEEILGARDLFGKDWQGLEIASAVFTSQTMAKILPVFDVINTRDHVINDSCGMHIHAGFTDGLSHLEAKKIVTVVALVEGCFIRQILPADRLDSLFIDTISTESNLSSEAHRAALFEGAQAASSSSIPVTDEMRAHLPQVVLEMRKKGWNKNIGHLQLKNLIKSIWNTNNMYELARGILIKGGNMRGGAAICLRLPHKRVILRNPLRDDIPYKTPSSIEFRYPPMKADKDHFKLWIELVETIMHFGKMTDTVYSQRLGRLVSVLNGCSAIGQSWTHVLGELGLGERIEAWKAHKRGDH</sequence>
<protein>
    <submittedName>
        <fullName evidence="1">Uncharacterized protein</fullName>
    </submittedName>
</protein>
<gene>
    <name evidence="1" type="ORF">J7T54_005810</name>
</gene>
<accession>A0A9P9XUU7</accession>
<evidence type="ECO:0000313" key="1">
    <source>
        <dbReference type="EMBL" id="KAI6778023.1"/>
    </source>
</evidence>
<dbReference type="AlphaFoldDB" id="A0A9P9XUU7"/>
<proteinExistence type="predicted"/>
<organism evidence="1 2">
    <name type="scientific">Emericellopsis cladophorae</name>
    <dbReference type="NCBI Taxonomy" id="2686198"/>
    <lineage>
        <taxon>Eukaryota</taxon>
        <taxon>Fungi</taxon>
        <taxon>Dikarya</taxon>
        <taxon>Ascomycota</taxon>
        <taxon>Pezizomycotina</taxon>
        <taxon>Sordariomycetes</taxon>
        <taxon>Hypocreomycetidae</taxon>
        <taxon>Hypocreales</taxon>
        <taxon>Bionectriaceae</taxon>
        <taxon>Emericellopsis</taxon>
    </lineage>
</organism>
<dbReference type="GeneID" id="75832293"/>
<reference evidence="1" key="2">
    <citation type="submission" date="2022-07" db="EMBL/GenBank/DDBJ databases">
        <authorList>
            <person name="Goncalves M.F.M."/>
            <person name="Hilario S."/>
            <person name="Van De Peer Y."/>
            <person name="Esteves A.C."/>
            <person name="Alves A."/>
        </authorList>
    </citation>
    <scope>NUCLEOTIDE SEQUENCE</scope>
    <source>
        <strain evidence="1">MUM 19.33</strain>
    </source>
</reference>
<comment type="caution">
    <text evidence="1">The sequence shown here is derived from an EMBL/GenBank/DDBJ whole genome shotgun (WGS) entry which is preliminary data.</text>
</comment>
<reference evidence="1" key="1">
    <citation type="journal article" date="2021" name="J Fungi (Basel)">
        <title>Genomic and Metabolomic Analyses of the Marine Fungus Emericellopsis cladophorae: Insights into Saltwater Adaptability Mechanisms and Its Biosynthetic Potential.</title>
        <authorList>
            <person name="Goncalves M.F.M."/>
            <person name="Hilario S."/>
            <person name="Van de Peer Y."/>
            <person name="Esteves A.C."/>
            <person name="Alves A."/>
        </authorList>
    </citation>
    <scope>NUCLEOTIDE SEQUENCE</scope>
    <source>
        <strain evidence="1">MUM 19.33</strain>
    </source>
</reference>
<dbReference type="RefSeq" id="XP_051358879.1">
    <property type="nucleotide sequence ID" value="XM_051510181.1"/>
</dbReference>
<name>A0A9P9XUU7_9HYPO</name>
<dbReference type="EMBL" id="JAGIXG020000085">
    <property type="protein sequence ID" value="KAI6778023.1"/>
    <property type="molecule type" value="Genomic_DNA"/>
</dbReference>
<dbReference type="OrthoDB" id="412402at2759"/>
<dbReference type="Proteomes" id="UP001055219">
    <property type="component" value="Unassembled WGS sequence"/>
</dbReference>
<keyword evidence="2" id="KW-1185">Reference proteome</keyword>
<evidence type="ECO:0000313" key="2">
    <source>
        <dbReference type="Proteomes" id="UP001055219"/>
    </source>
</evidence>